<evidence type="ECO:0000256" key="2">
    <source>
        <dbReference type="SAM" id="SignalP"/>
    </source>
</evidence>
<reference evidence="3 5" key="1">
    <citation type="submission" date="2020-01" db="EMBL/GenBank/DDBJ databases">
        <authorList>
            <consortium name="DOE Joint Genome Institute"/>
            <person name="Haridas S."/>
            <person name="Albert R."/>
            <person name="Binder M."/>
            <person name="Bloem J."/>
            <person name="Labutti K."/>
            <person name="Salamov A."/>
            <person name="Andreopoulos B."/>
            <person name="Baker S.E."/>
            <person name="Barry K."/>
            <person name="Bills G."/>
            <person name="Bluhm B.H."/>
            <person name="Cannon C."/>
            <person name="Castanera R."/>
            <person name="Culley D.E."/>
            <person name="Daum C."/>
            <person name="Ezra D."/>
            <person name="Gonzalez J.B."/>
            <person name="Henrissat B."/>
            <person name="Kuo A."/>
            <person name="Liang C."/>
            <person name="Lipzen A."/>
            <person name="Lutzoni F."/>
            <person name="Magnuson J."/>
            <person name="Mondo S."/>
            <person name="Nolan M."/>
            <person name="Ohm R."/>
            <person name="Pangilinan J."/>
            <person name="Park H.-J."/>
            <person name="Ramirez L."/>
            <person name="Alfaro M."/>
            <person name="Sun H."/>
            <person name="Tritt A."/>
            <person name="Yoshinaga Y."/>
            <person name="Zwiers L.-H."/>
            <person name="Turgeon B.G."/>
            <person name="Goodwin S.B."/>
            <person name="Spatafora J.W."/>
            <person name="Crous P.W."/>
            <person name="Grigoriev I.V."/>
        </authorList>
    </citation>
    <scope>NUCLEOTIDE SEQUENCE</scope>
    <source>
        <strain evidence="3 5">CBS 781.70</strain>
    </source>
</reference>
<dbReference type="PROSITE" id="PS51257">
    <property type="entry name" value="PROKAR_LIPOPROTEIN"/>
    <property type="match status" value="1"/>
</dbReference>
<feature type="compositionally biased region" description="Low complexity" evidence="1">
    <location>
        <begin position="42"/>
        <end position="73"/>
    </location>
</feature>
<name>A0A6G1FTR2_9PEZI</name>
<keyword evidence="4" id="KW-1185">Reference proteome</keyword>
<accession>A0A6G1FTR2</accession>
<keyword evidence="2" id="KW-0732">Signal</keyword>
<organism evidence="3">
    <name type="scientific">Eremomyces bilateralis CBS 781.70</name>
    <dbReference type="NCBI Taxonomy" id="1392243"/>
    <lineage>
        <taxon>Eukaryota</taxon>
        <taxon>Fungi</taxon>
        <taxon>Dikarya</taxon>
        <taxon>Ascomycota</taxon>
        <taxon>Pezizomycotina</taxon>
        <taxon>Dothideomycetes</taxon>
        <taxon>Dothideomycetes incertae sedis</taxon>
        <taxon>Eremomycetales</taxon>
        <taxon>Eremomycetaceae</taxon>
        <taxon>Eremomyces</taxon>
    </lineage>
</organism>
<feature type="region of interest" description="Disordered" evidence="1">
    <location>
        <begin position="40"/>
        <end position="112"/>
    </location>
</feature>
<proteinExistence type="predicted"/>
<protein>
    <submittedName>
        <fullName evidence="3 5">Uncharacterized protein</fullName>
    </submittedName>
</protein>
<dbReference type="Proteomes" id="UP000504638">
    <property type="component" value="Unplaced"/>
</dbReference>
<gene>
    <name evidence="3 5" type="ORF">P152DRAFT_172133</name>
</gene>
<dbReference type="GeneID" id="54414672"/>
<evidence type="ECO:0000256" key="1">
    <source>
        <dbReference type="SAM" id="MobiDB-lite"/>
    </source>
</evidence>
<reference evidence="5" key="2">
    <citation type="submission" date="2020-04" db="EMBL/GenBank/DDBJ databases">
        <authorList>
            <consortium name="NCBI Genome Project"/>
        </authorList>
    </citation>
    <scope>NUCLEOTIDE SEQUENCE</scope>
    <source>
        <strain evidence="5">CBS 781.70</strain>
    </source>
</reference>
<reference evidence="5" key="3">
    <citation type="submission" date="2025-04" db="UniProtKB">
        <authorList>
            <consortium name="RefSeq"/>
        </authorList>
    </citation>
    <scope>IDENTIFICATION</scope>
    <source>
        <strain evidence="5">CBS 781.70</strain>
    </source>
</reference>
<evidence type="ECO:0000313" key="4">
    <source>
        <dbReference type="Proteomes" id="UP000504638"/>
    </source>
</evidence>
<evidence type="ECO:0000313" key="5">
    <source>
        <dbReference type="RefSeq" id="XP_033530818.1"/>
    </source>
</evidence>
<dbReference type="EMBL" id="ML975175">
    <property type="protein sequence ID" value="KAF1809187.1"/>
    <property type="molecule type" value="Genomic_DNA"/>
</dbReference>
<feature type="region of interest" description="Disordered" evidence="1">
    <location>
        <begin position="142"/>
        <end position="192"/>
    </location>
</feature>
<evidence type="ECO:0000313" key="3">
    <source>
        <dbReference type="EMBL" id="KAF1809187.1"/>
    </source>
</evidence>
<dbReference type="RefSeq" id="XP_033530818.1">
    <property type="nucleotide sequence ID" value="XM_033674102.1"/>
</dbReference>
<feature type="signal peptide" evidence="2">
    <location>
        <begin position="1"/>
        <end position="27"/>
    </location>
</feature>
<feature type="chain" id="PRO_5044631581" evidence="2">
    <location>
        <begin position="28"/>
        <end position="215"/>
    </location>
</feature>
<sequence>MMRSIRFDISGLAVLLFAASCYDPVFAMPQDKRNYMLTSNATITPSPTPTSIPTSDLHTSPSPSPSPGISTEPASMHTEIPLPTLDRPNPPPTSSPELEPDPPSPVIEPTSTKIPIAQPMPHLESLQTAITGTLFIIHTERPVPTLDGPKPPANTEGVGGGSGGDIPPTAGNVPAHSQTEEGPSPTRWKWFRQRNQYRSNGWRRLQSDYQSGSPD</sequence>
<dbReference type="AlphaFoldDB" id="A0A6G1FTR2"/>